<keyword evidence="1" id="KW-0732">Signal</keyword>
<keyword evidence="2" id="KW-0812">Transmembrane</keyword>
<dbReference type="SUPFAM" id="SSF49363">
    <property type="entry name" value="Purple acid phosphatase, N-terminal domain"/>
    <property type="match status" value="1"/>
</dbReference>
<gene>
    <name evidence="5" type="ORF">JRJ22_10445</name>
</gene>
<reference evidence="5 6" key="1">
    <citation type="submission" date="2021-02" db="EMBL/GenBank/DDBJ databases">
        <title>Paenibacillus tianjinensis sp. nov.</title>
        <authorList>
            <person name="Liu H."/>
        </authorList>
    </citation>
    <scope>NUCLEOTIDE SEQUENCE [LARGE SCALE GENOMIC DNA]</scope>
    <source>
        <strain evidence="5 6">TB2019</strain>
    </source>
</reference>
<dbReference type="PANTHER" id="PTHR45867:SF3">
    <property type="entry name" value="ACID PHOSPHATASE TYPE 7"/>
    <property type="match status" value="1"/>
</dbReference>
<dbReference type="Gene3D" id="2.60.40.380">
    <property type="entry name" value="Purple acid phosphatase-like, N-terminal"/>
    <property type="match status" value="1"/>
</dbReference>
<evidence type="ECO:0000259" key="3">
    <source>
        <dbReference type="Pfam" id="PF00149"/>
    </source>
</evidence>
<sequence>MKDLKTVLIIGIIILVLFVAAVALEWLKSGRTAENLSSGIPYNLVTTFKSDAENGRAFTWYTEDSGAAGLLQVVIGGKAAFDEEAVIKVEADNTVIKTDKGSRGVHKAEVSGLEAGTLYTYRVGTGNVGEWSAAVQFTTAKVDSDSVTFINVTDSQGVTAADFDIWGKTLNKAFQTFPSAQFIVHNGDFTETPGDSAAWDSLFSNAERWISGIPLMPVTGNHDEIDGQAAEFTSHFNLPGNGAKGSIAGTSYSFNYGPVHVTVLNTESNLKKQADWLKKDLAGTDKPWKIVAMHRPAYGGNTYKKVEDWTVIFDKYQVDLVLQGHNHEYSRSYPLLDGAIVPEGEKPVGAARGTVYVVTNASGSKFNEKKEDQFYHKVHFQNNQPMFAGISVSGRMLSFEAYDIDGNKLDEFILTH</sequence>
<dbReference type="InterPro" id="IPR015914">
    <property type="entry name" value="PAPs_N"/>
</dbReference>
<dbReference type="Gene3D" id="3.60.21.10">
    <property type="match status" value="1"/>
</dbReference>
<dbReference type="InterPro" id="IPR003961">
    <property type="entry name" value="FN3_dom"/>
</dbReference>
<dbReference type="Pfam" id="PF16656">
    <property type="entry name" value="Pur_ac_phosph_N"/>
    <property type="match status" value="1"/>
</dbReference>
<dbReference type="SUPFAM" id="SSF56300">
    <property type="entry name" value="Metallo-dependent phosphatases"/>
    <property type="match status" value="1"/>
</dbReference>
<evidence type="ECO:0000313" key="5">
    <source>
        <dbReference type="EMBL" id="QSF46938.1"/>
    </source>
</evidence>
<dbReference type="InterPro" id="IPR008963">
    <property type="entry name" value="Purple_acid_Pase-like_N"/>
</dbReference>
<dbReference type="Proteomes" id="UP000663452">
    <property type="component" value="Chromosome"/>
</dbReference>
<dbReference type="PANTHER" id="PTHR45867">
    <property type="entry name" value="PURPLE ACID PHOSPHATASE"/>
    <property type="match status" value="1"/>
</dbReference>
<name>A0ABX7LHV1_9BACL</name>
<evidence type="ECO:0000256" key="1">
    <source>
        <dbReference type="ARBA" id="ARBA00022729"/>
    </source>
</evidence>
<dbReference type="EMBL" id="CP070969">
    <property type="protein sequence ID" value="QSF46938.1"/>
    <property type="molecule type" value="Genomic_DNA"/>
</dbReference>
<keyword evidence="6" id="KW-1185">Reference proteome</keyword>
<evidence type="ECO:0000313" key="6">
    <source>
        <dbReference type="Proteomes" id="UP000663452"/>
    </source>
</evidence>
<dbReference type="Pfam" id="PF00149">
    <property type="entry name" value="Metallophos"/>
    <property type="match status" value="1"/>
</dbReference>
<keyword evidence="2" id="KW-1133">Transmembrane helix</keyword>
<evidence type="ECO:0000256" key="2">
    <source>
        <dbReference type="SAM" id="Phobius"/>
    </source>
</evidence>
<dbReference type="RefSeq" id="WP_206104388.1">
    <property type="nucleotide sequence ID" value="NZ_CP070969.1"/>
</dbReference>
<evidence type="ECO:0000259" key="4">
    <source>
        <dbReference type="Pfam" id="PF16656"/>
    </source>
</evidence>
<feature type="transmembrane region" description="Helical" evidence="2">
    <location>
        <begin position="7"/>
        <end position="27"/>
    </location>
</feature>
<organism evidence="5 6">
    <name type="scientific">Paenibacillus tianjinensis</name>
    <dbReference type="NCBI Taxonomy" id="2810347"/>
    <lineage>
        <taxon>Bacteria</taxon>
        <taxon>Bacillati</taxon>
        <taxon>Bacillota</taxon>
        <taxon>Bacilli</taxon>
        <taxon>Bacillales</taxon>
        <taxon>Paenibacillaceae</taxon>
        <taxon>Paenibacillus</taxon>
    </lineage>
</organism>
<dbReference type="CDD" id="cd00063">
    <property type="entry name" value="FN3"/>
    <property type="match status" value="1"/>
</dbReference>
<protein>
    <submittedName>
        <fullName evidence="5">Metallophosphoesterase family protein</fullName>
    </submittedName>
</protein>
<proteinExistence type="predicted"/>
<dbReference type="InterPro" id="IPR004843">
    <property type="entry name" value="Calcineurin-like_PHP"/>
</dbReference>
<keyword evidence="2" id="KW-0472">Membrane</keyword>
<accession>A0ABX7LHV1</accession>
<dbReference type="InterPro" id="IPR029052">
    <property type="entry name" value="Metallo-depent_PP-like"/>
</dbReference>
<feature type="domain" description="Calcineurin-like phosphoesterase" evidence="3">
    <location>
        <begin position="170"/>
        <end position="329"/>
    </location>
</feature>
<feature type="domain" description="Purple acid phosphatase N-terminal" evidence="4">
    <location>
        <begin position="41"/>
        <end position="139"/>
    </location>
</feature>